<dbReference type="PANTHER" id="PTHR12117:SF0">
    <property type="entry name" value="PROLYL 3-HYDROXYLASE OGFOD1"/>
    <property type="match status" value="1"/>
</dbReference>
<dbReference type="GO" id="GO:0031543">
    <property type="term" value="F:peptidyl-proline dioxygenase activity"/>
    <property type="evidence" value="ECO:0007669"/>
    <property type="project" value="TreeGrafter"/>
</dbReference>
<dbReference type="HOGENOM" id="CLU_1574663_0_0_1"/>
<organism evidence="2 3">
    <name type="scientific">Rhodnius prolixus</name>
    <name type="common">Triatomid bug</name>
    <dbReference type="NCBI Taxonomy" id="13249"/>
    <lineage>
        <taxon>Eukaryota</taxon>
        <taxon>Metazoa</taxon>
        <taxon>Ecdysozoa</taxon>
        <taxon>Arthropoda</taxon>
        <taxon>Hexapoda</taxon>
        <taxon>Insecta</taxon>
        <taxon>Pterygota</taxon>
        <taxon>Neoptera</taxon>
        <taxon>Paraneoptera</taxon>
        <taxon>Hemiptera</taxon>
        <taxon>Heteroptera</taxon>
        <taxon>Panheteroptera</taxon>
        <taxon>Cimicomorpha</taxon>
        <taxon>Reduviidae</taxon>
        <taxon>Triatominae</taxon>
        <taxon>Rhodnius</taxon>
    </lineage>
</organism>
<sequence>MSKSNGAVFNESYRDLKLIDEVKKKYKSLIPCKFENYELITTPFRLLKLSEVIKDNAFLKILQKDLLNLDYVRKDNDLYNLQQSADLNSCTVDSITQFVHLLRSKIEPLLANIIGVTFNGTLSITASLYKSGEYLLCHDDRCDDRCVAFVYYVTESIAEAGGHFRMFDHD</sequence>
<evidence type="ECO:0000259" key="1">
    <source>
        <dbReference type="Pfam" id="PF13661"/>
    </source>
</evidence>
<feature type="domain" description="Prolyl 3,4-dihydroxylase TPA1/OFD1 N-terminal" evidence="1">
    <location>
        <begin position="125"/>
        <end position="169"/>
    </location>
</feature>
<name>T1I8R0_RHOPR</name>
<accession>T1I8R0</accession>
<dbReference type="Proteomes" id="UP000015103">
    <property type="component" value="Unassembled WGS sequence"/>
</dbReference>
<reference evidence="2" key="1">
    <citation type="submission" date="2015-05" db="UniProtKB">
        <authorList>
            <consortium name="EnsemblMetazoa"/>
        </authorList>
    </citation>
    <scope>IDENTIFICATION</scope>
</reference>
<dbReference type="GO" id="GO:0006449">
    <property type="term" value="P:regulation of translational termination"/>
    <property type="evidence" value="ECO:0007669"/>
    <property type="project" value="TreeGrafter"/>
</dbReference>
<dbReference type="InParanoid" id="T1I8R0"/>
<dbReference type="Gene3D" id="2.60.120.620">
    <property type="entry name" value="q2cbj1_9rhob like domain"/>
    <property type="match status" value="1"/>
</dbReference>
<dbReference type="GO" id="GO:0005737">
    <property type="term" value="C:cytoplasm"/>
    <property type="evidence" value="ECO:0007669"/>
    <property type="project" value="TreeGrafter"/>
</dbReference>
<dbReference type="InterPro" id="IPR051842">
    <property type="entry name" value="uS12_prolyl_hydroxylase"/>
</dbReference>
<protein>
    <submittedName>
        <fullName evidence="2">2OG-FeII_Oxy_4 domain-containing protein</fullName>
    </submittedName>
</protein>
<dbReference type="Pfam" id="PF13661">
    <property type="entry name" value="2OG-FeII_Oxy_4"/>
    <property type="match status" value="1"/>
</dbReference>
<dbReference type="EMBL" id="ACPB03026800">
    <property type="status" value="NOT_ANNOTATED_CDS"/>
    <property type="molecule type" value="Genomic_DNA"/>
</dbReference>
<dbReference type="EnsemblMetazoa" id="RPRC012682-RA">
    <property type="protein sequence ID" value="RPRC012682-PA"/>
    <property type="gene ID" value="RPRC012682"/>
</dbReference>
<evidence type="ECO:0000313" key="2">
    <source>
        <dbReference type="EnsemblMetazoa" id="RPRC012682-PA"/>
    </source>
</evidence>
<dbReference type="AlphaFoldDB" id="T1I8R0"/>
<dbReference type="STRING" id="13249.T1I8R0"/>
<keyword evidence="3" id="KW-1185">Reference proteome</keyword>
<proteinExistence type="predicted"/>
<dbReference type="eggNOG" id="KOG3844">
    <property type="taxonomic scope" value="Eukaryota"/>
</dbReference>
<dbReference type="InterPro" id="IPR039558">
    <property type="entry name" value="TPA1/OFD1_N"/>
</dbReference>
<dbReference type="OMA" id="KWVECAS"/>
<dbReference type="PANTHER" id="PTHR12117">
    <property type="entry name" value="HISTONE ACETYLTRANSFERASE COMPLEX"/>
    <property type="match status" value="1"/>
</dbReference>
<dbReference type="VEuPathDB" id="VectorBase:RPRC012682"/>
<evidence type="ECO:0000313" key="3">
    <source>
        <dbReference type="Proteomes" id="UP000015103"/>
    </source>
</evidence>